<evidence type="ECO:0000256" key="3">
    <source>
        <dbReference type="ARBA" id="ARBA00023015"/>
    </source>
</evidence>
<dbReference type="PANTHER" id="PTHR42756">
    <property type="entry name" value="TRANSCRIPTIONAL REGULATOR, MARR"/>
    <property type="match status" value="1"/>
</dbReference>
<comment type="caution">
    <text evidence="10">The sequence shown here is derived from an EMBL/GenBank/DDBJ whole genome shotgun (WGS) entry which is preliminary data.</text>
</comment>
<dbReference type="Pfam" id="PF22381">
    <property type="entry name" value="Staph_reg_Sar_Rot"/>
    <property type="match status" value="1"/>
</dbReference>
<evidence type="ECO:0000259" key="9">
    <source>
        <dbReference type="PROSITE" id="PS50995"/>
    </source>
</evidence>
<evidence type="ECO:0000313" key="13">
    <source>
        <dbReference type="Proteomes" id="UP000316594"/>
    </source>
</evidence>
<keyword evidence="5" id="KW-0804">Transcription</keyword>
<dbReference type="Gene3D" id="1.10.10.10">
    <property type="entry name" value="Winged helix-like DNA-binding domain superfamily/Winged helix DNA-binding domain"/>
    <property type="match status" value="1"/>
</dbReference>
<evidence type="ECO:0000313" key="12">
    <source>
        <dbReference type="Proteomes" id="UP000053523"/>
    </source>
</evidence>
<dbReference type="PROSITE" id="PS50995">
    <property type="entry name" value="HTH_MARR_2"/>
    <property type="match status" value="1"/>
</dbReference>
<dbReference type="InterPro" id="IPR055166">
    <property type="entry name" value="Transc_reg_Sar_Rot_HTH"/>
</dbReference>
<dbReference type="Proteomes" id="UP000316594">
    <property type="component" value="Unassembled WGS sequence"/>
</dbReference>
<dbReference type="EMBL" id="LORN02000015">
    <property type="protein sequence ID" value="PNN20429.1"/>
    <property type="molecule type" value="Genomic_DNA"/>
</dbReference>
<evidence type="ECO:0000256" key="7">
    <source>
        <dbReference type="ARBA" id="ARBA00047188"/>
    </source>
</evidence>
<proteinExistence type="inferred from homology"/>
<dbReference type="PANTHER" id="PTHR42756:SF1">
    <property type="entry name" value="TRANSCRIPTIONAL REPRESSOR OF EMRAB OPERON"/>
    <property type="match status" value="1"/>
</dbReference>
<comment type="similarity">
    <text evidence="6">Belongs to the SarZ family.</text>
</comment>
<evidence type="ECO:0000313" key="11">
    <source>
        <dbReference type="EMBL" id="TRL77128.1"/>
    </source>
</evidence>
<evidence type="ECO:0000256" key="2">
    <source>
        <dbReference type="ARBA" id="ARBA00022490"/>
    </source>
</evidence>
<dbReference type="GO" id="GO:0003677">
    <property type="term" value="F:DNA binding"/>
    <property type="evidence" value="ECO:0007669"/>
    <property type="project" value="UniProtKB-KW"/>
</dbReference>
<evidence type="ECO:0000256" key="6">
    <source>
        <dbReference type="ARBA" id="ARBA00046337"/>
    </source>
</evidence>
<dbReference type="GO" id="GO:0005737">
    <property type="term" value="C:cytoplasm"/>
    <property type="evidence" value="ECO:0007669"/>
    <property type="project" value="UniProtKB-SubCell"/>
</dbReference>
<evidence type="ECO:0000256" key="8">
    <source>
        <dbReference type="ARBA" id="ARBA00047207"/>
    </source>
</evidence>
<dbReference type="GO" id="GO:0003700">
    <property type="term" value="F:DNA-binding transcription factor activity"/>
    <property type="evidence" value="ECO:0007669"/>
    <property type="project" value="InterPro"/>
</dbReference>
<dbReference type="STRING" id="1283.ShL2_00563"/>
<keyword evidence="2" id="KW-0963">Cytoplasm</keyword>
<sequence>MYIKDSYLSNQLCFLLYVTSKEVIKKYTYYLKKHDLTYTSFMVIMAIENEEKINIKSLGRRVFLDSGTLTPLLKKLEKKGYVQRMREKEDERNLQITLTESGINIKPTLEAISDQVFEDFDISQDEKDNLVNSLKHVISNNFDYTTH</sequence>
<feature type="domain" description="HTH marR-type" evidence="9">
    <location>
        <begin position="9"/>
        <end position="139"/>
    </location>
</feature>
<name>A0A2A1KGL8_STAHA</name>
<gene>
    <name evidence="10" type="ORF">AL503_006370</name>
    <name evidence="11" type="ORF">FNL11_07670</name>
</gene>
<protein>
    <recommendedName>
        <fullName evidence="7">HTH-type transcriptional regulator SarZ</fullName>
    </recommendedName>
    <alternativeName>
        <fullName evidence="8">Staphylococcal accessory regulator Z</fullName>
    </alternativeName>
</protein>
<dbReference type="PRINTS" id="PR00598">
    <property type="entry name" value="HTHMARR"/>
</dbReference>
<keyword evidence="3" id="KW-0805">Transcription regulation</keyword>
<evidence type="ECO:0000256" key="1">
    <source>
        <dbReference type="ARBA" id="ARBA00004496"/>
    </source>
</evidence>
<dbReference type="InterPro" id="IPR000835">
    <property type="entry name" value="HTH_MarR-typ"/>
</dbReference>
<dbReference type="FunFam" id="1.10.10.10:FF:000163">
    <property type="entry name" value="MarR family transcriptional regulator"/>
    <property type="match status" value="1"/>
</dbReference>
<evidence type="ECO:0000313" key="10">
    <source>
        <dbReference type="EMBL" id="PNN20429.1"/>
    </source>
</evidence>
<dbReference type="EMBL" id="VJMP01000006">
    <property type="protein sequence ID" value="TRL77128.1"/>
    <property type="molecule type" value="Genomic_DNA"/>
</dbReference>
<dbReference type="SMART" id="SM00347">
    <property type="entry name" value="HTH_MARR"/>
    <property type="match status" value="1"/>
</dbReference>
<reference evidence="11 13" key="2">
    <citation type="submission" date="2019-07" db="EMBL/GenBank/DDBJ databases">
        <title>Genome Sequencing and Assembly of Staphylococcus haemolyticus SDA2.</title>
        <authorList>
            <person name="Emmons C.B."/>
            <person name="Park C."/>
            <person name="Sevigny J.L."/>
            <person name="Andam C."/>
        </authorList>
    </citation>
    <scope>NUCLEOTIDE SEQUENCE [LARGE SCALE GENOMIC DNA]</scope>
    <source>
        <strain evidence="11 13">SDA2</strain>
    </source>
</reference>
<dbReference type="AlphaFoldDB" id="A0A2A1KGL8"/>
<keyword evidence="4" id="KW-0238">DNA-binding</keyword>
<evidence type="ECO:0000256" key="4">
    <source>
        <dbReference type="ARBA" id="ARBA00023125"/>
    </source>
</evidence>
<reference evidence="10 12" key="1">
    <citation type="submission" date="2017-12" db="EMBL/GenBank/DDBJ databases">
        <title>FDA dAtabase for Regulatory Grade micrObial Sequences (FDA-ARGOS): Supporting development and validation of Infectious Disease Dx tests.</title>
        <authorList>
            <person name="Hoffmann M."/>
            <person name="Allard M."/>
            <person name="Evans P."/>
            <person name="Brown E."/>
            <person name="Tallon L."/>
            <person name="Sadzewicz L."/>
            <person name="Sengamalay N."/>
            <person name="Ott S."/>
            <person name="Godinez A."/>
            <person name="Nagaraj S."/>
            <person name="Vavikolanu K."/>
            <person name="Aluvathingal J."/>
            <person name="Nadendla S."/>
            <person name="Sichtig H."/>
        </authorList>
    </citation>
    <scope>NUCLEOTIDE SEQUENCE [LARGE SCALE GENOMIC DNA]</scope>
    <source>
        <strain evidence="10 12">FDAARGOS_148</strain>
    </source>
</reference>
<dbReference type="InterPro" id="IPR036388">
    <property type="entry name" value="WH-like_DNA-bd_sf"/>
</dbReference>
<dbReference type="SUPFAM" id="SSF46785">
    <property type="entry name" value="Winged helix' DNA-binding domain"/>
    <property type="match status" value="1"/>
</dbReference>
<dbReference type="InterPro" id="IPR036390">
    <property type="entry name" value="WH_DNA-bd_sf"/>
</dbReference>
<organism evidence="10 12">
    <name type="scientific">Staphylococcus haemolyticus</name>
    <dbReference type="NCBI Taxonomy" id="1283"/>
    <lineage>
        <taxon>Bacteria</taxon>
        <taxon>Bacillati</taxon>
        <taxon>Bacillota</taxon>
        <taxon>Bacilli</taxon>
        <taxon>Bacillales</taxon>
        <taxon>Staphylococcaceae</taxon>
        <taxon>Staphylococcus</taxon>
    </lineage>
</organism>
<comment type="subcellular location">
    <subcellularLocation>
        <location evidence="1">Cytoplasm</location>
    </subcellularLocation>
</comment>
<evidence type="ECO:0000256" key="5">
    <source>
        <dbReference type="ARBA" id="ARBA00023163"/>
    </source>
</evidence>
<dbReference type="Proteomes" id="UP000053523">
    <property type="component" value="Unassembled WGS sequence"/>
</dbReference>
<dbReference type="RefSeq" id="WP_037550047.1">
    <property type="nucleotide sequence ID" value="NZ_CAJCFX010000020.1"/>
</dbReference>
<accession>A0A2A1KGL8</accession>